<dbReference type="GO" id="GO:0000139">
    <property type="term" value="C:Golgi membrane"/>
    <property type="evidence" value="ECO:0007669"/>
    <property type="project" value="UniProtKB-SubCell"/>
</dbReference>
<keyword evidence="2" id="KW-0812">Transmembrane</keyword>
<comment type="similarity">
    <text evidence="7">Belongs to the SPRING family.</text>
</comment>
<accession>A0A8K0HMN4</accession>
<evidence type="ECO:0000256" key="8">
    <source>
        <dbReference type="ARBA" id="ARBA00023485"/>
    </source>
</evidence>
<reference evidence="9" key="1">
    <citation type="submission" date="2020-03" db="EMBL/GenBank/DDBJ databases">
        <title>A high-quality chromosome-level genome assembly of a woody plant with both climbing and erect habits, Rhamnella rubrinervis.</title>
        <authorList>
            <person name="Lu Z."/>
            <person name="Yang Y."/>
            <person name="Zhu X."/>
            <person name="Sun Y."/>
        </authorList>
    </citation>
    <scope>NUCLEOTIDE SEQUENCE</scope>
    <source>
        <strain evidence="9">BYM</strain>
        <tissue evidence="9">Leaf</tissue>
    </source>
</reference>
<keyword evidence="6" id="KW-0325">Glycoprotein</keyword>
<name>A0A8K0HMN4_9ROSA</name>
<evidence type="ECO:0000313" key="10">
    <source>
        <dbReference type="Proteomes" id="UP000796880"/>
    </source>
</evidence>
<dbReference type="OrthoDB" id="70142at2759"/>
<evidence type="ECO:0000256" key="3">
    <source>
        <dbReference type="ARBA" id="ARBA00022989"/>
    </source>
</evidence>
<protein>
    <recommendedName>
        <fullName evidence="8">SREBP regulating gene protein</fullName>
    </recommendedName>
</protein>
<dbReference type="AlphaFoldDB" id="A0A8K0HMN4"/>
<sequence>MANLIMHPKEGYWIPREAFAGIPFKEDTFYLMIMAVFVMLCRWIQYLDAALRKEINSLVNVEATHTEDEDCQTSYSRSRYGDLDGTYANVFDFCAGRCRHNSESVVHENAYISEFHHCYSVPSNSSGANSTYLEGRLNGINILVGRQGKSCDSVCKSNGQSCVPNKLPVLNQCDIMQKYMRSEGDCLASIGADQPAEVVDSAPKHLTERRIVFILVTVRIQEDVCILEHNQYFLVMVHISIREGYALVHSALTWLERNYYYLRPESFEKGLKFPKHQSCYSLMAKF</sequence>
<evidence type="ECO:0000256" key="1">
    <source>
        <dbReference type="ARBA" id="ARBA00004194"/>
    </source>
</evidence>
<keyword evidence="5" id="KW-0472">Membrane</keyword>
<comment type="caution">
    <text evidence="9">The sequence shown here is derived from an EMBL/GenBank/DDBJ whole genome shotgun (WGS) entry which is preliminary data.</text>
</comment>
<dbReference type="PANTHER" id="PTHR13481:SF0">
    <property type="entry name" value="SREBP REGULATING GENE PROTEIN"/>
    <property type="match status" value="1"/>
</dbReference>
<evidence type="ECO:0000256" key="4">
    <source>
        <dbReference type="ARBA" id="ARBA00023034"/>
    </source>
</evidence>
<evidence type="ECO:0000256" key="2">
    <source>
        <dbReference type="ARBA" id="ARBA00022692"/>
    </source>
</evidence>
<evidence type="ECO:0000313" key="9">
    <source>
        <dbReference type="EMBL" id="KAF3455672.1"/>
    </source>
</evidence>
<dbReference type="GO" id="GO:2000640">
    <property type="term" value="P:positive regulation of SREBP signaling pathway"/>
    <property type="evidence" value="ECO:0007669"/>
    <property type="project" value="InterPro"/>
</dbReference>
<keyword evidence="3" id="KW-1133">Transmembrane helix</keyword>
<dbReference type="PANTHER" id="PTHR13481">
    <property type="entry name" value="SREBP REGULATING GENE PROTEIN"/>
    <property type="match status" value="1"/>
</dbReference>
<evidence type="ECO:0000256" key="5">
    <source>
        <dbReference type="ARBA" id="ARBA00023136"/>
    </source>
</evidence>
<keyword evidence="10" id="KW-1185">Reference proteome</keyword>
<evidence type="ECO:0000256" key="6">
    <source>
        <dbReference type="ARBA" id="ARBA00023180"/>
    </source>
</evidence>
<keyword evidence="4" id="KW-0333">Golgi apparatus</keyword>
<dbReference type="EMBL" id="VOIH02000001">
    <property type="protein sequence ID" value="KAF3455672.1"/>
    <property type="molecule type" value="Genomic_DNA"/>
</dbReference>
<dbReference type="Pfam" id="PF10218">
    <property type="entry name" value="SPRING1"/>
    <property type="match status" value="1"/>
</dbReference>
<proteinExistence type="inferred from homology"/>
<comment type="subcellular location">
    <subcellularLocation>
        <location evidence="1">Golgi apparatus membrane</location>
        <topology evidence="1">Single-pass membrane protein</topology>
    </subcellularLocation>
</comment>
<dbReference type="Proteomes" id="UP000796880">
    <property type="component" value="Unassembled WGS sequence"/>
</dbReference>
<evidence type="ECO:0000256" key="7">
    <source>
        <dbReference type="ARBA" id="ARBA00023461"/>
    </source>
</evidence>
<dbReference type="InterPro" id="IPR019352">
    <property type="entry name" value="SPRING1"/>
</dbReference>
<gene>
    <name evidence="9" type="ORF">FNV43_RR00312</name>
</gene>
<organism evidence="9 10">
    <name type="scientific">Rhamnella rubrinervis</name>
    <dbReference type="NCBI Taxonomy" id="2594499"/>
    <lineage>
        <taxon>Eukaryota</taxon>
        <taxon>Viridiplantae</taxon>
        <taxon>Streptophyta</taxon>
        <taxon>Embryophyta</taxon>
        <taxon>Tracheophyta</taxon>
        <taxon>Spermatophyta</taxon>
        <taxon>Magnoliopsida</taxon>
        <taxon>eudicotyledons</taxon>
        <taxon>Gunneridae</taxon>
        <taxon>Pentapetalae</taxon>
        <taxon>rosids</taxon>
        <taxon>fabids</taxon>
        <taxon>Rosales</taxon>
        <taxon>Rhamnaceae</taxon>
        <taxon>rhamnoid group</taxon>
        <taxon>Rhamneae</taxon>
        <taxon>Rhamnella</taxon>
    </lineage>
</organism>